<dbReference type="GO" id="GO:0009306">
    <property type="term" value="P:protein secretion"/>
    <property type="evidence" value="ECO:0007669"/>
    <property type="project" value="InterPro"/>
</dbReference>
<dbReference type="NCBIfam" id="TIGR02544">
    <property type="entry name" value="III_secr_YscJ"/>
    <property type="match status" value="1"/>
</dbReference>
<feature type="transmembrane region" description="Helical" evidence="8">
    <location>
        <begin position="217"/>
        <end position="240"/>
    </location>
</feature>
<comment type="subcellular location">
    <subcellularLocation>
        <location evidence="1">Cell outer membrane</location>
        <topology evidence="1">Lipid-anchor</topology>
    </subcellularLocation>
</comment>
<dbReference type="EMBL" id="FXTK01000002">
    <property type="protein sequence ID" value="SMO45483.1"/>
    <property type="molecule type" value="Genomic_DNA"/>
</dbReference>
<keyword evidence="6 8" id="KW-0998">Cell outer membrane</keyword>
<dbReference type="InterPro" id="IPR003282">
    <property type="entry name" value="T3SS_SctJ"/>
</dbReference>
<dbReference type="InterPro" id="IPR006182">
    <property type="entry name" value="FliF_N_dom"/>
</dbReference>
<evidence type="ECO:0000256" key="3">
    <source>
        <dbReference type="ARBA" id="ARBA00022729"/>
    </source>
</evidence>
<dbReference type="Gene3D" id="3.30.300.30">
    <property type="match status" value="1"/>
</dbReference>
<organism evidence="10 11">
    <name type="scientific">Paracoccus laeviglucosivorans</name>
    <dbReference type="NCBI Taxonomy" id="1197861"/>
    <lineage>
        <taxon>Bacteria</taxon>
        <taxon>Pseudomonadati</taxon>
        <taxon>Pseudomonadota</taxon>
        <taxon>Alphaproteobacteria</taxon>
        <taxon>Rhodobacterales</taxon>
        <taxon>Paracoccaceae</taxon>
        <taxon>Paracoccus</taxon>
    </lineage>
</organism>
<evidence type="ECO:0000256" key="8">
    <source>
        <dbReference type="RuleBase" id="RU364102"/>
    </source>
</evidence>
<dbReference type="RefSeq" id="WP_142661795.1">
    <property type="nucleotide sequence ID" value="NZ_FXTK01000002.1"/>
</dbReference>
<keyword evidence="8" id="KW-0812">Transmembrane</keyword>
<keyword evidence="5 8" id="KW-0564">Palmitate</keyword>
<sequence length="265" mass="28289">MRTIRLAFALCALFALAACKAELYTGLTEREANEMVAALLGAGIPAAKTGGAEGVTVTVDEARFSEAMTLLDQRGLPARQYESMGDVFRKEGLVSSPTEERARLIYALSQELSRTIAEIDGVLSARIHVVLPESDMLGRDVKPSSASVFVRYAQGTDVQEYAPQIKLLVANSIEGLLYDNITVVMVPAAGDQAADAAPLEFSNVLGIWVHPGSAQRLWMMLGGMVAAIVALAGLAAWPLLRNRKPKRSTASVPAIRDEFGDEGGV</sequence>
<feature type="signal peptide" evidence="8">
    <location>
        <begin position="1"/>
        <end position="17"/>
    </location>
</feature>
<evidence type="ECO:0000256" key="5">
    <source>
        <dbReference type="ARBA" id="ARBA00023139"/>
    </source>
</evidence>
<evidence type="ECO:0000256" key="1">
    <source>
        <dbReference type="ARBA" id="ARBA00004459"/>
    </source>
</evidence>
<proteinExistence type="inferred from homology"/>
<keyword evidence="4 8" id="KW-0472">Membrane</keyword>
<name>A0A521BEI1_9RHOB</name>
<dbReference type="Pfam" id="PF01514">
    <property type="entry name" value="YscJ_FliF"/>
    <property type="match status" value="1"/>
</dbReference>
<dbReference type="OrthoDB" id="9807026at2"/>
<protein>
    <recommendedName>
        <fullName evidence="8">Lipoprotein</fullName>
    </recommendedName>
</protein>
<keyword evidence="8" id="KW-1133">Transmembrane helix</keyword>
<dbReference type="InterPro" id="IPR045851">
    <property type="entry name" value="AMP-bd_C_sf"/>
</dbReference>
<dbReference type="Proteomes" id="UP000319014">
    <property type="component" value="Unassembled WGS sequence"/>
</dbReference>
<dbReference type="PANTHER" id="PTHR30046">
    <property type="entry name" value="FLAGELLAR M-RING PROTEIN"/>
    <property type="match status" value="1"/>
</dbReference>
<feature type="chain" id="PRO_5022259129" description="Lipoprotein" evidence="8">
    <location>
        <begin position="18"/>
        <end position="265"/>
    </location>
</feature>
<dbReference type="InterPro" id="IPR043427">
    <property type="entry name" value="YscJ/FliF"/>
</dbReference>
<evidence type="ECO:0000256" key="4">
    <source>
        <dbReference type="ARBA" id="ARBA00023136"/>
    </source>
</evidence>
<dbReference type="PRINTS" id="PR01338">
    <property type="entry name" value="TYPE3OMKPROT"/>
</dbReference>
<feature type="domain" description="Flagellar M-ring N-terminal" evidence="9">
    <location>
        <begin position="21"/>
        <end position="185"/>
    </location>
</feature>
<evidence type="ECO:0000259" key="9">
    <source>
        <dbReference type="Pfam" id="PF01514"/>
    </source>
</evidence>
<reference evidence="10 11" key="1">
    <citation type="submission" date="2017-05" db="EMBL/GenBank/DDBJ databases">
        <authorList>
            <person name="Varghese N."/>
            <person name="Submissions S."/>
        </authorList>
    </citation>
    <scope>NUCLEOTIDE SEQUENCE [LARGE SCALE GENOMIC DNA]</scope>
    <source>
        <strain evidence="10 11">DSM 100094</strain>
    </source>
</reference>
<evidence type="ECO:0000256" key="2">
    <source>
        <dbReference type="ARBA" id="ARBA00009509"/>
    </source>
</evidence>
<gene>
    <name evidence="10" type="ORF">SAMN06265221_102260</name>
</gene>
<dbReference type="Gene3D" id="3.30.70.1530">
    <property type="entry name" value="Hypothetical protein rpa1041"/>
    <property type="match status" value="1"/>
</dbReference>
<accession>A0A521BEI1</accession>
<keyword evidence="3 8" id="KW-0732">Signal</keyword>
<dbReference type="GO" id="GO:0009279">
    <property type="term" value="C:cell outer membrane"/>
    <property type="evidence" value="ECO:0007669"/>
    <property type="project" value="UniProtKB-SubCell"/>
</dbReference>
<dbReference type="PROSITE" id="PS51257">
    <property type="entry name" value="PROKAR_LIPOPROTEIN"/>
    <property type="match status" value="1"/>
</dbReference>
<evidence type="ECO:0000313" key="10">
    <source>
        <dbReference type="EMBL" id="SMO45483.1"/>
    </source>
</evidence>
<dbReference type="AlphaFoldDB" id="A0A521BEI1"/>
<comment type="similarity">
    <text evidence="2 8">Belongs to the YscJ lipoprotein family.</text>
</comment>
<keyword evidence="11" id="KW-1185">Reference proteome</keyword>
<evidence type="ECO:0000256" key="7">
    <source>
        <dbReference type="ARBA" id="ARBA00023288"/>
    </source>
</evidence>
<evidence type="ECO:0000313" key="11">
    <source>
        <dbReference type="Proteomes" id="UP000319014"/>
    </source>
</evidence>
<evidence type="ECO:0000256" key="6">
    <source>
        <dbReference type="ARBA" id="ARBA00023237"/>
    </source>
</evidence>
<keyword evidence="7 8" id="KW-0449">Lipoprotein</keyword>
<dbReference type="PANTHER" id="PTHR30046:SF2">
    <property type="entry name" value="YOP PROTEINS TRANSLOCATION LIPOPROTEIN J"/>
    <property type="match status" value="1"/>
</dbReference>